<dbReference type="GeneID" id="111023429"/>
<keyword evidence="2" id="KW-0808">Transferase</keyword>
<dbReference type="GO" id="GO:0009717">
    <property type="term" value="P:isoflavonoid biosynthetic process"/>
    <property type="evidence" value="ECO:0007669"/>
    <property type="project" value="UniProtKB-ARBA"/>
</dbReference>
<evidence type="ECO:0000256" key="4">
    <source>
        <dbReference type="PIRSR" id="PIRSR005739-1"/>
    </source>
</evidence>
<dbReference type="OrthoDB" id="2410195at2759"/>
<protein>
    <submittedName>
        <fullName evidence="8">Probable O-methyltransferase 3</fullName>
    </submittedName>
</protein>
<keyword evidence="3" id="KW-0949">S-adenosyl-L-methionine</keyword>
<sequence length="362" mass="40389">MGEVAGNEVLEAETHIWNHIFSFINSMALKCAVQLGIPDTIAHHGRGPMSLSHLVSALKLHPENSQYLHRLMRILAHSGFFTAHKNDKEQEEAYSLTSSSRLLLKCNPSSLSPLLLSMLDPFLLQPWQLLSAWFHSHDRTAFKMAHGKQFWEHMASKPRDGDVFNAAMASDARLVTSVLLGQYKNIFDGVKSLVDVGGGTGTVARVIADVFPQIQCVVLDLPHVVADLEGSHNLTYLEGDMFQSIPSADVLLLKWILHDWSDGECAEILKKCKEAITSNGKKGRVILIDMVVGNKKVDGDGDRDGDDMFIETQLFWDMLMMVNVGGKERDEKEWVQLFDKAGFGGYKIFPILGLRSLIEIYP</sequence>
<dbReference type="FunFam" id="3.40.50.150:FF:000057">
    <property type="entry name" value="O-methyltransferase ZRP4"/>
    <property type="match status" value="1"/>
</dbReference>
<dbReference type="AlphaFoldDB" id="A0A6J1DVA5"/>
<dbReference type="Pfam" id="PF00891">
    <property type="entry name" value="Methyltransf_2"/>
    <property type="match status" value="1"/>
</dbReference>
<dbReference type="RefSeq" id="XP_022156551.1">
    <property type="nucleotide sequence ID" value="XM_022300859.1"/>
</dbReference>
<dbReference type="PIRSF" id="PIRSF005739">
    <property type="entry name" value="O-mtase"/>
    <property type="match status" value="1"/>
</dbReference>
<dbReference type="KEGG" id="mcha:111023429"/>
<dbReference type="SUPFAM" id="SSF53335">
    <property type="entry name" value="S-adenosyl-L-methionine-dependent methyltransferases"/>
    <property type="match status" value="1"/>
</dbReference>
<dbReference type="Gene3D" id="1.10.10.10">
    <property type="entry name" value="Winged helix-like DNA-binding domain superfamily/Winged helix DNA-binding domain"/>
    <property type="match status" value="1"/>
</dbReference>
<evidence type="ECO:0000256" key="1">
    <source>
        <dbReference type="ARBA" id="ARBA00022603"/>
    </source>
</evidence>
<dbReference type="Gene3D" id="3.40.50.150">
    <property type="entry name" value="Vaccinia Virus protein VP39"/>
    <property type="match status" value="1"/>
</dbReference>
<dbReference type="InterPro" id="IPR036388">
    <property type="entry name" value="WH-like_DNA-bd_sf"/>
</dbReference>
<feature type="domain" description="O-methyltransferase C-terminal" evidence="5">
    <location>
        <begin position="127"/>
        <end position="343"/>
    </location>
</feature>
<dbReference type="PANTHER" id="PTHR11746">
    <property type="entry name" value="O-METHYLTRANSFERASE"/>
    <property type="match status" value="1"/>
</dbReference>
<evidence type="ECO:0000259" key="6">
    <source>
        <dbReference type="Pfam" id="PF08100"/>
    </source>
</evidence>
<feature type="active site" description="Proton acceptor" evidence="4">
    <location>
        <position position="258"/>
    </location>
</feature>
<dbReference type="Proteomes" id="UP000504603">
    <property type="component" value="Unplaced"/>
</dbReference>
<dbReference type="GO" id="GO:0008757">
    <property type="term" value="F:S-adenosylmethionine-dependent methyltransferase activity"/>
    <property type="evidence" value="ECO:0007669"/>
    <property type="project" value="UniProtKB-ARBA"/>
</dbReference>
<evidence type="ECO:0000259" key="5">
    <source>
        <dbReference type="Pfam" id="PF00891"/>
    </source>
</evidence>
<name>A0A6J1DVA5_MOMCH</name>
<evidence type="ECO:0000313" key="8">
    <source>
        <dbReference type="RefSeq" id="XP_022156551.1"/>
    </source>
</evidence>
<dbReference type="Pfam" id="PF08100">
    <property type="entry name" value="Dimerisation"/>
    <property type="match status" value="1"/>
</dbReference>
<dbReference type="InterPro" id="IPR036390">
    <property type="entry name" value="WH_DNA-bd_sf"/>
</dbReference>
<reference evidence="8" key="1">
    <citation type="submission" date="2025-08" db="UniProtKB">
        <authorList>
            <consortium name="RefSeq"/>
        </authorList>
    </citation>
    <scope>IDENTIFICATION</scope>
    <source>
        <strain evidence="8">OHB3-1</strain>
    </source>
</reference>
<evidence type="ECO:0000313" key="7">
    <source>
        <dbReference type="Proteomes" id="UP000504603"/>
    </source>
</evidence>
<keyword evidence="7" id="KW-1185">Reference proteome</keyword>
<gene>
    <name evidence="8" type="primary">LOC111023429</name>
</gene>
<dbReference type="GO" id="GO:0046983">
    <property type="term" value="F:protein dimerization activity"/>
    <property type="evidence" value="ECO:0007669"/>
    <property type="project" value="InterPro"/>
</dbReference>
<proteinExistence type="predicted"/>
<dbReference type="InterPro" id="IPR029063">
    <property type="entry name" value="SAM-dependent_MTases_sf"/>
</dbReference>
<feature type="domain" description="O-methyltransferase dimerisation" evidence="6">
    <location>
        <begin position="17"/>
        <end position="105"/>
    </location>
</feature>
<dbReference type="PROSITE" id="PS51683">
    <property type="entry name" value="SAM_OMT_II"/>
    <property type="match status" value="1"/>
</dbReference>
<dbReference type="InterPro" id="IPR012967">
    <property type="entry name" value="COMT_dimerisation"/>
</dbReference>
<dbReference type="CDD" id="cd02440">
    <property type="entry name" value="AdoMet_MTases"/>
    <property type="match status" value="1"/>
</dbReference>
<dbReference type="InterPro" id="IPR001077">
    <property type="entry name" value="COMT_C"/>
</dbReference>
<dbReference type="GO" id="GO:0032259">
    <property type="term" value="P:methylation"/>
    <property type="evidence" value="ECO:0007669"/>
    <property type="project" value="UniProtKB-KW"/>
</dbReference>
<dbReference type="FunFam" id="1.10.10.10:FF:000213">
    <property type="entry name" value="Coniferyl alcohol 9-O-methyltransferase"/>
    <property type="match status" value="1"/>
</dbReference>
<accession>A0A6J1DVA5</accession>
<evidence type="ECO:0000256" key="3">
    <source>
        <dbReference type="ARBA" id="ARBA00022691"/>
    </source>
</evidence>
<dbReference type="SUPFAM" id="SSF46785">
    <property type="entry name" value="Winged helix' DNA-binding domain"/>
    <property type="match status" value="1"/>
</dbReference>
<dbReference type="InterPro" id="IPR016461">
    <property type="entry name" value="COMT-like"/>
</dbReference>
<keyword evidence="1" id="KW-0489">Methyltransferase</keyword>
<evidence type="ECO:0000256" key="2">
    <source>
        <dbReference type="ARBA" id="ARBA00022679"/>
    </source>
</evidence>
<organism evidence="7 8">
    <name type="scientific">Momordica charantia</name>
    <name type="common">Bitter gourd</name>
    <name type="synonym">Balsam pear</name>
    <dbReference type="NCBI Taxonomy" id="3673"/>
    <lineage>
        <taxon>Eukaryota</taxon>
        <taxon>Viridiplantae</taxon>
        <taxon>Streptophyta</taxon>
        <taxon>Embryophyta</taxon>
        <taxon>Tracheophyta</taxon>
        <taxon>Spermatophyta</taxon>
        <taxon>Magnoliopsida</taxon>
        <taxon>eudicotyledons</taxon>
        <taxon>Gunneridae</taxon>
        <taxon>Pentapetalae</taxon>
        <taxon>rosids</taxon>
        <taxon>fabids</taxon>
        <taxon>Cucurbitales</taxon>
        <taxon>Cucurbitaceae</taxon>
        <taxon>Momordiceae</taxon>
        <taxon>Momordica</taxon>
    </lineage>
</organism>
<dbReference type="GO" id="GO:0008171">
    <property type="term" value="F:O-methyltransferase activity"/>
    <property type="evidence" value="ECO:0007669"/>
    <property type="project" value="InterPro"/>
</dbReference>